<dbReference type="PANTHER" id="PTHR47074">
    <property type="entry name" value="BNAC02G40300D PROTEIN"/>
    <property type="match status" value="1"/>
</dbReference>
<dbReference type="Pfam" id="PF14392">
    <property type="entry name" value="zf-CCHC_4"/>
    <property type="match status" value="1"/>
</dbReference>
<dbReference type="AlphaFoldDB" id="A0A7J6HP67"/>
<dbReference type="InterPro" id="IPR002156">
    <property type="entry name" value="RNaseH_domain"/>
</dbReference>
<protein>
    <recommendedName>
        <fullName evidence="5">CCHC-type domain-containing protein</fullName>
    </recommendedName>
</protein>
<comment type="caution">
    <text evidence="3">The sequence shown here is derived from an EMBL/GenBank/DDBJ whole genome shotgun (WGS) entry which is preliminary data.</text>
</comment>
<dbReference type="InterPro" id="IPR044730">
    <property type="entry name" value="RNase_H-like_dom_plant"/>
</dbReference>
<feature type="domain" description="RNase H type-1" evidence="1">
    <location>
        <begin position="537"/>
        <end position="656"/>
    </location>
</feature>
<dbReference type="GO" id="GO:0004523">
    <property type="term" value="F:RNA-DNA hybrid ribonuclease activity"/>
    <property type="evidence" value="ECO:0007669"/>
    <property type="project" value="InterPro"/>
</dbReference>
<dbReference type="Gene3D" id="3.30.420.10">
    <property type="entry name" value="Ribonuclease H-like superfamily/Ribonuclease H"/>
    <property type="match status" value="1"/>
</dbReference>
<evidence type="ECO:0008006" key="5">
    <source>
        <dbReference type="Google" id="ProtNLM"/>
    </source>
</evidence>
<dbReference type="Pfam" id="PF13456">
    <property type="entry name" value="RVT_3"/>
    <property type="match status" value="1"/>
</dbReference>
<organism evidence="3 4">
    <name type="scientific">Cannabis sativa</name>
    <name type="common">Hemp</name>
    <name type="synonym">Marijuana</name>
    <dbReference type="NCBI Taxonomy" id="3483"/>
    <lineage>
        <taxon>Eukaryota</taxon>
        <taxon>Viridiplantae</taxon>
        <taxon>Streptophyta</taxon>
        <taxon>Embryophyta</taxon>
        <taxon>Tracheophyta</taxon>
        <taxon>Spermatophyta</taxon>
        <taxon>Magnoliopsida</taxon>
        <taxon>eudicotyledons</taxon>
        <taxon>Gunneridae</taxon>
        <taxon>Pentapetalae</taxon>
        <taxon>rosids</taxon>
        <taxon>fabids</taxon>
        <taxon>Rosales</taxon>
        <taxon>Cannabaceae</taxon>
        <taxon>Cannabis</taxon>
    </lineage>
</organism>
<dbReference type="GO" id="GO:0003676">
    <property type="term" value="F:nucleic acid binding"/>
    <property type="evidence" value="ECO:0007669"/>
    <property type="project" value="InterPro"/>
</dbReference>
<evidence type="ECO:0000259" key="2">
    <source>
        <dbReference type="Pfam" id="PF14392"/>
    </source>
</evidence>
<dbReference type="SUPFAM" id="SSF53098">
    <property type="entry name" value="Ribonuclease H-like"/>
    <property type="match status" value="1"/>
</dbReference>
<name>A0A7J6HP67_CANSA</name>
<dbReference type="PANTHER" id="PTHR47074:SF48">
    <property type="entry name" value="POLYNUCLEOTIDYL TRANSFERASE, RIBONUCLEASE H-LIKE SUPERFAMILY PROTEIN"/>
    <property type="match status" value="1"/>
</dbReference>
<feature type="domain" description="Zinc knuckle CX2CX4HX4C" evidence="2">
    <location>
        <begin position="169"/>
        <end position="200"/>
    </location>
</feature>
<proteinExistence type="predicted"/>
<accession>A0A7J6HP67</accession>
<dbReference type="CDD" id="cd06222">
    <property type="entry name" value="RNase_H_like"/>
    <property type="match status" value="1"/>
</dbReference>
<sequence length="689" mass="76977">MLQKPETTMDDLLAKALNLTVLDEDGWEINEAGGAVVGGHCAKARFCSNRPMSHPLLKTILGRVWGIADNKWGVDIKFSNNKSSFLVFSFKSAQDLNRILIKSPCGRILHLPSRSITQGNLVRLANLAGEVIEVQPADIPRIVTKDFFTFKVWCDITKPIFPGLLFPSEGRKKWLPFRYDRLPFMCFNCGFLGHDTRVCAEPPKMFDDGLGNWKPSYGPWLKVDEKRDANIYSMFDAHVPSVKKANCPVHLQEDSSSSAVKVTGLGLSDLLESTSYPWTKLDLNACLDLIGLKGVILDNKEVQANSRENMKEKVEARNINCKRSGSWREDNSNIEGSTAMDTDSGFPSLNLGKGSTGSMMNAINLVDAPISYVDRLESLSKAEGPLKRRRMLGSQEDSLSPSDQKLCSRKDDIPWVLGIIPITLRPDWLSWSLNTHGQYSVASGYKGLPNAHDLLFHLWGKLSNEEMIYFIGISWLIWQRRNKLLFQNKAQEVHVWVRWASEQLEDYFGEVLRPRQDLAVRVKKKWQPPPPDYVTLNTDASIIQDKMGCGLSAVIREHDGNLIVAKTLFLPGILSVHLAEDAAIRLGVLLAQRWSLPKVIASADSMGVVAALKSISPPISDWGVVVREIISLQQHFLFLQFSYVPRDCNAVANALAIWSRMTHSSCLWTDFLPSCAAVNLMADKPCVAV</sequence>
<dbReference type="InterPro" id="IPR025836">
    <property type="entry name" value="Zn_knuckle_CX2CX4HX4C"/>
</dbReference>
<dbReference type="EMBL" id="JAATIP010000001">
    <property type="protein sequence ID" value="KAF4396815.1"/>
    <property type="molecule type" value="Genomic_DNA"/>
</dbReference>
<reference evidence="3 4" key="1">
    <citation type="journal article" date="2020" name="bioRxiv">
        <title>Sequence and annotation of 42 cannabis genomes reveals extensive copy number variation in cannabinoid synthesis and pathogen resistance genes.</title>
        <authorList>
            <person name="Mckernan K.J."/>
            <person name="Helbert Y."/>
            <person name="Kane L.T."/>
            <person name="Ebling H."/>
            <person name="Zhang L."/>
            <person name="Liu B."/>
            <person name="Eaton Z."/>
            <person name="Mclaughlin S."/>
            <person name="Kingan S."/>
            <person name="Baybayan P."/>
            <person name="Concepcion G."/>
            <person name="Jordan M."/>
            <person name="Riva A."/>
            <person name="Barbazuk W."/>
            <person name="Harkins T."/>
        </authorList>
    </citation>
    <scope>NUCLEOTIDE SEQUENCE [LARGE SCALE GENOMIC DNA]</scope>
    <source>
        <strain evidence="4">cv. Jamaican Lion 4</strain>
        <tissue evidence="3">Leaf</tissue>
    </source>
</reference>
<evidence type="ECO:0000313" key="4">
    <source>
        <dbReference type="Proteomes" id="UP000525078"/>
    </source>
</evidence>
<dbReference type="Proteomes" id="UP000525078">
    <property type="component" value="Unassembled WGS sequence"/>
</dbReference>
<dbReference type="InterPro" id="IPR012337">
    <property type="entry name" value="RNaseH-like_sf"/>
</dbReference>
<evidence type="ECO:0000259" key="1">
    <source>
        <dbReference type="Pfam" id="PF13456"/>
    </source>
</evidence>
<gene>
    <name evidence="3" type="ORF">F8388_004783</name>
</gene>
<evidence type="ECO:0000313" key="3">
    <source>
        <dbReference type="EMBL" id="KAF4396815.1"/>
    </source>
</evidence>
<dbReference type="InterPro" id="IPR036397">
    <property type="entry name" value="RNaseH_sf"/>
</dbReference>
<dbReference type="InterPro" id="IPR052929">
    <property type="entry name" value="RNase_H-like_EbsB-rel"/>
</dbReference>